<dbReference type="Gene3D" id="1.10.418.10">
    <property type="entry name" value="Calponin-like domain"/>
    <property type="match status" value="1"/>
</dbReference>
<keyword evidence="1" id="KW-0472">Membrane</keyword>
<dbReference type="PANTHER" id="PTHR15551:SF5">
    <property type="entry name" value="LIM AND CALPONIN HOMOLOGY DOMAINS-CONTAINING PROTEIN 1 ISOFORM X1"/>
    <property type="match status" value="1"/>
</dbReference>
<dbReference type="SUPFAM" id="SSF47576">
    <property type="entry name" value="Calponin-homology domain, CH-domain"/>
    <property type="match status" value="1"/>
</dbReference>
<keyword evidence="4" id="KW-1185">Reference proteome</keyword>
<keyword evidence="1" id="KW-0812">Transmembrane</keyword>
<proteinExistence type="predicted"/>
<feature type="transmembrane region" description="Helical" evidence="1">
    <location>
        <begin position="188"/>
        <end position="206"/>
    </location>
</feature>
<feature type="domain" description="Calponin-homology (CH)" evidence="2">
    <location>
        <begin position="18"/>
        <end position="133"/>
    </location>
</feature>
<evidence type="ECO:0000313" key="4">
    <source>
        <dbReference type="Proteomes" id="UP000261520"/>
    </source>
</evidence>
<dbReference type="STRING" id="409849.ENSPMGP00000025766"/>
<organism evidence="3 4">
    <name type="scientific">Periophthalmus magnuspinnatus</name>
    <dbReference type="NCBI Taxonomy" id="409849"/>
    <lineage>
        <taxon>Eukaryota</taxon>
        <taxon>Metazoa</taxon>
        <taxon>Chordata</taxon>
        <taxon>Craniata</taxon>
        <taxon>Vertebrata</taxon>
        <taxon>Euteleostomi</taxon>
        <taxon>Actinopterygii</taxon>
        <taxon>Neopterygii</taxon>
        <taxon>Teleostei</taxon>
        <taxon>Neoteleostei</taxon>
        <taxon>Acanthomorphata</taxon>
        <taxon>Gobiaria</taxon>
        <taxon>Gobiiformes</taxon>
        <taxon>Gobioidei</taxon>
        <taxon>Gobiidae</taxon>
        <taxon>Oxudercinae</taxon>
        <taxon>Periophthalmus</taxon>
    </lineage>
</organism>
<feature type="transmembrane region" description="Helical" evidence="1">
    <location>
        <begin position="41"/>
        <end position="59"/>
    </location>
</feature>
<dbReference type="InterPro" id="IPR001715">
    <property type="entry name" value="CH_dom"/>
</dbReference>
<reference evidence="3" key="2">
    <citation type="submission" date="2025-09" db="UniProtKB">
        <authorList>
            <consortium name="Ensembl"/>
        </authorList>
    </citation>
    <scope>IDENTIFICATION</scope>
</reference>
<accession>A0A3B4BB57</accession>
<dbReference type="InterPro" id="IPR036872">
    <property type="entry name" value="CH_dom_sf"/>
</dbReference>
<dbReference type="GO" id="GO:0051893">
    <property type="term" value="P:regulation of focal adhesion assembly"/>
    <property type="evidence" value="ECO:0007669"/>
    <property type="project" value="TreeGrafter"/>
</dbReference>
<dbReference type="Proteomes" id="UP000261520">
    <property type="component" value="Unplaced"/>
</dbReference>
<dbReference type="GO" id="GO:0001725">
    <property type="term" value="C:stress fiber"/>
    <property type="evidence" value="ECO:0007669"/>
    <property type="project" value="TreeGrafter"/>
</dbReference>
<dbReference type="GO" id="GO:0051496">
    <property type="term" value="P:positive regulation of stress fiber assembly"/>
    <property type="evidence" value="ECO:0007669"/>
    <property type="project" value="TreeGrafter"/>
</dbReference>
<dbReference type="PROSITE" id="PS50021">
    <property type="entry name" value="CH"/>
    <property type="match status" value="1"/>
</dbReference>
<protein>
    <recommendedName>
        <fullName evidence="2">Calponin-homology (CH) domain-containing protein</fullName>
    </recommendedName>
</protein>
<dbReference type="GO" id="GO:0032034">
    <property type="term" value="F:myosin II head/neck binding"/>
    <property type="evidence" value="ECO:0007669"/>
    <property type="project" value="TreeGrafter"/>
</dbReference>
<name>A0A3B4BB57_9GOBI</name>
<dbReference type="Ensembl" id="ENSPMGT00000027442.1">
    <property type="protein sequence ID" value="ENSPMGP00000025766.1"/>
    <property type="gene ID" value="ENSPMGG00000020790.1"/>
</dbReference>
<dbReference type="AlphaFoldDB" id="A0A3B4BB57"/>
<keyword evidence="1" id="KW-1133">Transmembrane helix</keyword>
<evidence type="ECO:0000256" key="1">
    <source>
        <dbReference type="SAM" id="Phobius"/>
    </source>
</evidence>
<sequence>MWSYTCSDTAQDYSKATVFRKGSFLSCECDFYSNDTCSNEYLVSILVLYVVCAFCRLLSSVKPGLVKKINRLLTPIAGLDNLTAFLRGCEDLGLKGSQLFDPGDLQDTSTAQTNNRKLKNVLITLYWLGRAANCCTSYNGPTLDLAQFEGLLSQMRKVGSYHVHNHKETMFLHASNTTQKGNLLSKSLYSFILCINQCMYAIIYLHK</sequence>
<reference evidence="3" key="1">
    <citation type="submission" date="2025-08" db="UniProtKB">
        <authorList>
            <consortium name="Ensembl"/>
        </authorList>
    </citation>
    <scope>IDENTIFICATION</scope>
</reference>
<evidence type="ECO:0000313" key="3">
    <source>
        <dbReference type="Ensembl" id="ENSPMGP00000025766.1"/>
    </source>
</evidence>
<dbReference type="PANTHER" id="PTHR15551">
    <property type="entry name" value="LIM DOMAIN ONLY 7"/>
    <property type="match status" value="1"/>
</dbReference>
<evidence type="ECO:0000259" key="2">
    <source>
        <dbReference type="PROSITE" id="PS50021"/>
    </source>
</evidence>